<dbReference type="GO" id="GO:0003906">
    <property type="term" value="F:DNA-(apurinic or apyrimidinic site) endonuclease activity"/>
    <property type="evidence" value="ECO:0007669"/>
    <property type="project" value="InterPro"/>
</dbReference>
<dbReference type="Pfam" id="PF01149">
    <property type="entry name" value="Fapy_DNA_glyco"/>
    <property type="match status" value="1"/>
</dbReference>
<organism evidence="3">
    <name type="scientific">Cyprideis torosa</name>
    <dbReference type="NCBI Taxonomy" id="163714"/>
    <lineage>
        <taxon>Eukaryota</taxon>
        <taxon>Metazoa</taxon>
        <taxon>Ecdysozoa</taxon>
        <taxon>Arthropoda</taxon>
        <taxon>Crustacea</taxon>
        <taxon>Oligostraca</taxon>
        <taxon>Ostracoda</taxon>
        <taxon>Podocopa</taxon>
        <taxon>Podocopida</taxon>
        <taxon>Cytherocopina</taxon>
        <taxon>Cytheroidea</taxon>
        <taxon>Cytherideidae</taxon>
        <taxon>Cyprideis</taxon>
    </lineage>
</organism>
<dbReference type="InterPro" id="IPR015371">
    <property type="entry name" value="Endonuclease-VIII_DNA-bd"/>
</dbReference>
<dbReference type="PANTHER" id="PTHR22993:SF27">
    <property type="entry name" value="ENDONUCLEASE 8-LIKE 1"/>
    <property type="match status" value="1"/>
</dbReference>
<feature type="signal peptide" evidence="2">
    <location>
        <begin position="1"/>
        <end position="26"/>
    </location>
</feature>
<proteinExistence type="predicted"/>
<dbReference type="GO" id="GO:0019104">
    <property type="term" value="F:DNA N-glycosylase activity"/>
    <property type="evidence" value="ECO:0007669"/>
    <property type="project" value="InterPro"/>
</dbReference>
<dbReference type="Pfam" id="PF23055">
    <property type="entry name" value="DUF7041"/>
    <property type="match status" value="1"/>
</dbReference>
<reference evidence="3" key="1">
    <citation type="submission" date="2020-11" db="EMBL/GenBank/DDBJ databases">
        <authorList>
            <person name="Tran Van P."/>
        </authorList>
    </citation>
    <scope>NUCLEOTIDE SEQUENCE</scope>
</reference>
<dbReference type="Gene3D" id="3.20.190.10">
    <property type="entry name" value="MutM-like, N-terminal"/>
    <property type="match status" value="1"/>
</dbReference>
<feature type="region of interest" description="Disordered" evidence="1">
    <location>
        <begin position="350"/>
        <end position="389"/>
    </location>
</feature>
<dbReference type="GO" id="GO:0005634">
    <property type="term" value="C:nucleus"/>
    <property type="evidence" value="ECO:0007669"/>
    <property type="project" value="TreeGrafter"/>
</dbReference>
<keyword evidence="2" id="KW-0732">Signal</keyword>
<feature type="compositionally biased region" description="Polar residues" evidence="1">
    <location>
        <begin position="559"/>
        <end position="568"/>
    </location>
</feature>
<dbReference type="OrthoDB" id="6260718at2759"/>
<dbReference type="SUPFAM" id="SSF46946">
    <property type="entry name" value="S13-like H2TH domain"/>
    <property type="match status" value="1"/>
</dbReference>
<gene>
    <name evidence="3" type="ORF">CTOB1V02_LOCUS5842</name>
</gene>
<dbReference type="GO" id="GO:0006284">
    <property type="term" value="P:base-excision repair"/>
    <property type="evidence" value="ECO:0007669"/>
    <property type="project" value="InterPro"/>
</dbReference>
<dbReference type="Pfam" id="PF09292">
    <property type="entry name" value="Neil1-DNA_bind"/>
    <property type="match status" value="1"/>
</dbReference>
<dbReference type="AlphaFoldDB" id="A0A7R8WCK0"/>
<dbReference type="Gene3D" id="1.10.8.50">
    <property type="match status" value="2"/>
</dbReference>
<dbReference type="PROSITE" id="PS51068">
    <property type="entry name" value="FPG_CAT"/>
    <property type="match status" value="1"/>
</dbReference>
<dbReference type="SUPFAM" id="SSF81624">
    <property type="entry name" value="N-terminal domain of MutM-like DNA repair proteins"/>
    <property type="match status" value="1"/>
</dbReference>
<dbReference type="GO" id="GO:0003676">
    <property type="term" value="F:nucleic acid binding"/>
    <property type="evidence" value="ECO:0007669"/>
    <property type="project" value="InterPro"/>
</dbReference>
<dbReference type="SUPFAM" id="SSF57716">
    <property type="entry name" value="Glucocorticoid receptor-like (DNA-binding domain)"/>
    <property type="match status" value="1"/>
</dbReference>
<protein>
    <submittedName>
        <fullName evidence="3">Uncharacterized protein</fullName>
    </submittedName>
</protein>
<feature type="compositionally biased region" description="Basic and acidic residues" evidence="1">
    <location>
        <begin position="355"/>
        <end position="371"/>
    </location>
</feature>
<dbReference type="InterPro" id="IPR035937">
    <property type="entry name" value="FPG_N"/>
</dbReference>
<sequence>MWYGFAALSKQSFVLCAMFISLPSLSLEVNGCFNCRRSESAGTKWYFWMPELPELFLSARRVTSWCDGVTFSGAVEKSEVSKNPGIPWDSDAYRISAVSRGKELRLDLQDEENADKFLQIRFRFGMSGRFELTSPDDIHKHSHLRFFSKCGNRVLSFIDMRRFGTWEVTSDWGSNRGPCPVREYEEFRSNVLKALEVSPRNFRHKPICEIMHDQRFVNGIGNYLRAEILFRLNKVELKFRSPLTMVDPPTTSTPSSGSTPPSGADANVMHMSIKPPQFSNTHVAGWFEILEAQFELSRITNDQTKYYHTLAALPADTVGKLSSELLQNKDYELGQLADDIVPLTRSGPVNAIAHSSRERESGTSGERDSSRGRSRQRVDLQAGIPPFTDAEEALTKGSESATDGGEDLLSLCRSVPLEVIDEDFSYEGDDEESGFAAWLRCYMKPGMNNLVDKQKRTIWFAGEPGSLASGVMLSRHRKVTSRNSAAKIAKSSGLPKVGRKQSISETNETDQKKIEDLILEAHEGLGVLRRQTFIWNSYSVSDCEASCDGNPQAERGGAPSSSPQNRPW</sequence>
<evidence type="ECO:0000313" key="3">
    <source>
        <dbReference type="EMBL" id="CAD7227949.1"/>
    </source>
</evidence>
<dbReference type="GO" id="GO:0008270">
    <property type="term" value="F:zinc ion binding"/>
    <property type="evidence" value="ECO:0007669"/>
    <property type="project" value="InterPro"/>
</dbReference>
<feature type="compositionally biased region" description="Low complexity" evidence="1">
    <location>
        <begin position="248"/>
        <end position="263"/>
    </location>
</feature>
<feature type="region of interest" description="Disordered" evidence="1">
    <location>
        <begin position="543"/>
        <end position="568"/>
    </location>
</feature>
<dbReference type="InterPro" id="IPR055469">
    <property type="entry name" value="DUF7041"/>
</dbReference>
<accession>A0A7R8WCK0</accession>
<dbReference type="PANTHER" id="PTHR22993">
    <property type="entry name" value="FORMAMIDOPYRIMIDINE-DNA GLYCOSYLASE"/>
    <property type="match status" value="1"/>
</dbReference>
<name>A0A7R8WCK0_9CRUS</name>
<evidence type="ECO:0000256" key="2">
    <source>
        <dbReference type="SAM" id="SignalP"/>
    </source>
</evidence>
<evidence type="ECO:0000256" key="1">
    <source>
        <dbReference type="SAM" id="MobiDB-lite"/>
    </source>
</evidence>
<dbReference type="EMBL" id="OB661318">
    <property type="protein sequence ID" value="CAD7227949.1"/>
    <property type="molecule type" value="Genomic_DNA"/>
</dbReference>
<dbReference type="InterPro" id="IPR012319">
    <property type="entry name" value="FPG_cat"/>
</dbReference>
<feature type="region of interest" description="Disordered" evidence="1">
    <location>
        <begin position="245"/>
        <end position="265"/>
    </location>
</feature>
<dbReference type="InterPro" id="IPR010979">
    <property type="entry name" value="Ribosomal_uS13-like_H2TH"/>
</dbReference>
<dbReference type="SMART" id="SM00898">
    <property type="entry name" value="Fapy_DNA_glyco"/>
    <property type="match status" value="1"/>
</dbReference>
<feature type="chain" id="PRO_5043613430" evidence="2">
    <location>
        <begin position="27"/>
        <end position="568"/>
    </location>
</feature>